<dbReference type="InterPro" id="IPR000742">
    <property type="entry name" value="EGF"/>
</dbReference>
<sequence length="124" mass="13129">MIIAEAVSCSDKCLITVFISGATASQQRGFLGCIRTLTVNGVIYDLEERAKIVPGVSSGCPGYCSSSSSLCHNRGRCIENSSSYTCDCSQSAYGGPTCKEGSLQIGYHLQTHRNPDMFSSLADG</sequence>
<dbReference type="PROSITE" id="PS50026">
    <property type="entry name" value="EGF_3"/>
    <property type="match status" value="1"/>
</dbReference>
<dbReference type="PROSITE" id="PS50025">
    <property type="entry name" value="LAM_G_DOMAIN"/>
    <property type="match status" value="1"/>
</dbReference>
<dbReference type="Proteomes" id="UP001279410">
    <property type="component" value="Unassembled WGS sequence"/>
</dbReference>
<accession>A0AAD3NM65</accession>
<dbReference type="PANTHER" id="PTHR15036">
    <property type="entry name" value="PIKACHURIN-LIKE PROTEIN"/>
    <property type="match status" value="1"/>
</dbReference>
<dbReference type="Pfam" id="PF00008">
    <property type="entry name" value="EGF"/>
    <property type="match status" value="1"/>
</dbReference>
<keyword evidence="7" id="KW-1185">Reference proteome</keyword>
<keyword evidence="1 3" id="KW-1015">Disulfide bond</keyword>
<name>A0AAD3NM65_LATJO</name>
<feature type="disulfide bond" evidence="3">
    <location>
        <begin position="33"/>
        <end position="60"/>
    </location>
</feature>
<evidence type="ECO:0000256" key="2">
    <source>
        <dbReference type="PROSITE-ProRule" id="PRU00076"/>
    </source>
</evidence>
<dbReference type="AlphaFoldDB" id="A0AAD3NM65"/>
<dbReference type="EMBL" id="BRZM01002594">
    <property type="protein sequence ID" value="GLD74948.1"/>
    <property type="molecule type" value="Genomic_DNA"/>
</dbReference>
<evidence type="ECO:0000256" key="1">
    <source>
        <dbReference type="ARBA" id="ARBA00023157"/>
    </source>
</evidence>
<comment type="caution">
    <text evidence="2">Lacks conserved residue(s) required for the propagation of feature annotation.</text>
</comment>
<gene>
    <name evidence="6" type="ORF">AKAME5_002628000</name>
</gene>
<evidence type="ECO:0000313" key="6">
    <source>
        <dbReference type="EMBL" id="GLD74948.1"/>
    </source>
</evidence>
<comment type="caution">
    <text evidence="6">The sequence shown here is derived from an EMBL/GenBank/DDBJ whole genome shotgun (WGS) entry which is preliminary data.</text>
</comment>
<dbReference type="Gene3D" id="2.10.25.10">
    <property type="entry name" value="Laminin"/>
    <property type="match status" value="1"/>
</dbReference>
<evidence type="ECO:0000256" key="3">
    <source>
        <dbReference type="PROSITE-ProRule" id="PRU00122"/>
    </source>
</evidence>
<proteinExistence type="predicted"/>
<evidence type="ECO:0000259" key="5">
    <source>
        <dbReference type="PROSITE" id="PS50026"/>
    </source>
</evidence>
<evidence type="ECO:0000313" key="7">
    <source>
        <dbReference type="Proteomes" id="UP001279410"/>
    </source>
</evidence>
<organism evidence="6 7">
    <name type="scientific">Lates japonicus</name>
    <name type="common">Japanese lates</name>
    <dbReference type="NCBI Taxonomy" id="270547"/>
    <lineage>
        <taxon>Eukaryota</taxon>
        <taxon>Metazoa</taxon>
        <taxon>Chordata</taxon>
        <taxon>Craniata</taxon>
        <taxon>Vertebrata</taxon>
        <taxon>Euteleostomi</taxon>
        <taxon>Actinopterygii</taxon>
        <taxon>Neopterygii</taxon>
        <taxon>Teleostei</taxon>
        <taxon>Neoteleostei</taxon>
        <taxon>Acanthomorphata</taxon>
        <taxon>Carangaria</taxon>
        <taxon>Carangaria incertae sedis</taxon>
        <taxon>Centropomidae</taxon>
        <taxon>Lates</taxon>
    </lineage>
</organism>
<protein>
    <submittedName>
        <fullName evidence="6">Contactin-associated protein-like 5</fullName>
    </submittedName>
</protein>
<reference evidence="6" key="1">
    <citation type="submission" date="2022-08" db="EMBL/GenBank/DDBJ databases">
        <title>Genome sequencing of akame (Lates japonicus).</title>
        <authorList>
            <person name="Hashiguchi Y."/>
            <person name="Takahashi H."/>
        </authorList>
    </citation>
    <scope>NUCLEOTIDE SEQUENCE</scope>
    <source>
        <strain evidence="6">Kochi</strain>
    </source>
</reference>
<feature type="domain" description="EGF-like" evidence="5">
    <location>
        <begin position="61"/>
        <end position="99"/>
    </location>
</feature>
<feature type="domain" description="Laminin G" evidence="4">
    <location>
        <begin position="1"/>
        <end position="60"/>
    </location>
</feature>
<dbReference type="InterPro" id="IPR001791">
    <property type="entry name" value="Laminin_G"/>
</dbReference>
<dbReference type="SUPFAM" id="SSF49899">
    <property type="entry name" value="Concanavalin A-like lectins/glucanases"/>
    <property type="match status" value="1"/>
</dbReference>
<dbReference type="PANTHER" id="PTHR15036:SF46">
    <property type="entry name" value="CONTACTIN-ASSOCIATED PROTEIN-LIKE 5"/>
    <property type="match status" value="1"/>
</dbReference>
<dbReference type="InterPro" id="IPR013320">
    <property type="entry name" value="ConA-like_dom_sf"/>
</dbReference>
<keyword evidence="2" id="KW-0245">EGF-like domain</keyword>
<dbReference type="InterPro" id="IPR050372">
    <property type="entry name" value="Neurexin-related_CASP"/>
</dbReference>
<evidence type="ECO:0000259" key="4">
    <source>
        <dbReference type="PROSITE" id="PS50025"/>
    </source>
</evidence>